<comment type="caution">
    <text evidence="3">The sequence shown here is derived from an EMBL/GenBank/DDBJ whole genome shotgun (WGS) entry which is preliminary data.</text>
</comment>
<sequence length="105" mass="11439">MAVDSDLAERVRALLAHEITREKSMFGGLAFLIGGHMAVAIGDDGLVLRVDPEAKWIADDPRAQDAMPGRSMRNWRSFSVTADTSDLAKLVAHAVEQVKTLPPKK</sequence>
<reference evidence="4 5" key="1">
    <citation type="journal article" date="2017" name="Elife">
        <title>Extensive horizontal gene transfer in cheese-associated bacteria.</title>
        <authorList>
            <person name="Bonham K.S."/>
            <person name="Wolfe B.E."/>
            <person name="Dutton R.J."/>
        </authorList>
    </citation>
    <scope>NUCLEOTIDE SEQUENCE [LARGE SCALE GENOMIC DNA]</scope>
    <source>
        <strain evidence="3 4">900_6</strain>
        <strain evidence="2 5">JB5</strain>
    </source>
</reference>
<dbReference type="Proteomes" id="UP000217720">
    <property type="component" value="Unassembled WGS sequence"/>
</dbReference>
<evidence type="ECO:0000313" key="2">
    <source>
        <dbReference type="EMBL" id="PCC17195.1"/>
    </source>
</evidence>
<protein>
    <recommendedName>
        <fullName evidence="1">TfoX N-terminal domain-containing protein</fullName>
    </recommendedName>
</protein>
<evidence type="ECO:0000313" key="3">
    <source>
        <dbReference type="EMBL" id="PCC48692.1"/>
    </source>
</evidence>
<accession>A0A2A3Z9J8</accession>
<proteinExistence type="predicted"/>
<dbReference type="RefSeq" id="WP_096157291.1">
    <property type="nucleotide sequence ID" value="NZ_FXZI01000012.1"/>
</dbReference>
<evidence type="ECO:0000313" key="5">
    <source>
        <dbReference type="Proteomes" id="UP000218377"/>
    </source>
</evidence>
<dbReference type="Gene3D" id="3.30.1460.30">
    <property type="entry name" value="YgaC/TfoX-N like chaperone"/>
    <property type="match status" value="1"/>
</dbReference>
<name>A0A2A3Z9J8_BREAU</name>
<dbReference type="AlphaFoldDB" id="A0A2A3Z9J8"/>
<feature type="domain" description="TfoX N-terminal" evidence="1">
    <location>
        <begin position="20"/>
        <end position="96"/>
    </location>
</feature>
<dbReference type="SUPFAM" id="SSF159894">
    <property type="entry name" value="YgaC/TfoX-N like"/>
    <property type="match status" value="1"/>
</dbReference>
<dbReference type="EMBL" id="NRGO01000027">
    <property type="protein sequence ID" value="PCC48692.1"/>
    <property type="molecule type" value="Genomic_DNA"/>
</dbReference>
<evidence type="ECO:0000259" key="1">
    <source>
        <dbReference type="Pfam" id="PF04993"/>
    </source>
</evidence>
<dbReference type="Proteomes" id="UP000218377">
    <property type="component" value="Unassembled WGS sequence"/>
</dbReference>
<dbReference type="Pfam" id="PF04993">
    <property type="entry name" value="TfoX_N"/>
    <property type="match status" value="1"/>
</dbReference>
<dbReference type="InterPro" id="IPR007076">
    <property type="entry name" value="TfoX_N"/>
</dbReference>
<dbReference type="EMBL" id="NRGX01000001">
    <property type="protein sequence ID" value="PCC17195.1"/>
    <property type="molecule type" value="Genomic_DNA"/>
</dbReference>
<evidence type="ECO:0000313" key="4">
    <source>
        <dbReference type="Proteomes" id="UP000217720"/>
    </source>
</evidence>
<organism evidence="3 4">
    <name type="scientific">Brevibacterium aurantiacum</name>
    <dbReference type="NCBI Taxonomy" id="273384"/>
    <lineage>
        <taxon>Bacteria</taxon>
        <taxon>Bacillati</taxon>
        <taxon>Actinomycetota</taxon>
        <taxon>Actinomycetes</taxon>
        <taxon>Micrococcales</taxon>
        <taxon>Brevibacteriaceae</taxon>
        <taxon>Brevibacterium</taxon>
    </lineage>
</organism>
<gene>
    <name evidence="3" type="ORF">CIK62_16660</name>
    <name evidence="2" type="ORF">CIK79_02100</name>
</gene>